<dbReference type="PATRIC" id="fig|454.4.peg.1394"/>
<reference evidence="2 4" key="1">
    <citation type="submission" date="2015-11" db="EMBL/GenBank/DDBJ databases">
        <title>Genomic analysis of 38 Legionella species identifies large and diverse effector repertoires.</title>
        <authorList>
            <person name="Burstein D."/>
            <person name="Amaro F."/>
            <person name="Zusman T."/>
            <person name="Lifshitz Z."/>
            <person name="Cohen O."/>
            <person name="Gilbert J.A."/>
            <person name="Pupko T."/>
            <person name="Shuman H.A."/>
            <person name="Segal G."/>
        </authorList>
    </citation>
    <scope>NUCLEOTIDE SEQUENCE [LARGE SCALE GENOMIC DNA]</scope>
    <source>
        <strain evidence="2 4">Bercovier 4</strain>
    </source>
</reference>
<proteinExistence type="predicted"/>
<dbReference type="NCBIfam" id="TIGR03170">
    <property type="entry name" value="flgA_cterm"/>
    <property type="match status" value="1"/>
</dbReference>
<dbReference type="Gene3D" id="2.30.30.760">
    <property type="match status" value="1"/>
</dbReference>
<dbReference type="InterPro" id="IPR039246">
    <property type="entry name" value="Flagellar_FlgA"/>
</dbReference>
<dbReference type="PANTHER" id="PTHR36307:SF1">
    <property type="entry name" value="FLAGELLA BASAL BODY P-RING FORMATION PROTEIN FLGA"/>
    <property type="match status" value="1"/>
</dbReference>
<organism evidence="2 4">
    <name type="scientific">Legionella israelensis</name>
    <dbReference type="NCBI Taxonomy" id="454"/>
    <lineage>
        <taxon>Bacteria</taxon>
        <taxon>Pseudomonadati</taxon>
        <taxon>Pseudomonadota</taxon>
        <taxon>Gammaproteobacteria</taxon>
        <taxon>Legionellales</taxon>
        <taxon>Legionellaceae</taxon>
        <taxon>Legionella</taxon>
    </lineage>
</organism>
<reference evidence="3 5" key="2">
    <citation type="submission" date="2019-03" db="EMBL/GenBank/DDBJ databases">
        <title>Diverse conjugative elements silence natural transformation in Legionella species.</title>
        <authorList>
            <person name="Durieux I."/>
            <person name="Ginevra C."/>
            <person name="Attaiech L."/>
            <person name="Picq K."/>
            <person name="Juan P.A."/>
            <person name="Jarraud S."/>
            <person name="Charpentier X."/>
        </authorList>
    </citation>
    <scope>NUCLEOTIDE SEQUENCE [LARGE SCALE GENOMIC DNA]</scope>
    <source>
        <strain evidence="3 5">HL-0427-4011</strain>
    </source>
</reference>
<keyword evidence="2" id="KW-0282">Flagellum</keyword>
<dbReference type="InterPro" id="IPR017585">
    <property type="entry name" value="SAF_FlgA"/>
</dbReference>
<feature type="domain" description="Flagella basal body P-ring formation protein FlgA SAF" evidence="1">
    <location>
        <begin position="177"/>
        <end position="297"/>
    </location>
</feature>
<dbReference type="EMBL" id="CP038254">
    <property type="protein sequence ID" value="QBR83997.1"/>
    <property type="molecule type" value="Genomic_DNA"/>
</dbReference>
<gene>
    <name evidence="3" type="primary">flgA</name>
    <name evidence="3" type="ORF">E3983_06305</name>
    <name evidence="2" type="ORF">Lisr_1288</name>
</gene>
<protein>
    <submittedName>
        <fullName evidence="2">Flagellar basal body P-ring biosynthesis protein FlgA</fullName>
    </submittedName>
    <submittedName>
        <fullName evidence="3">Flagellar basal body P-ring formation protein FlgA</fullName>
    </submittedName>
</protein>
<dbReference type="Proteomes" id="UP000054761">
    <property type="component" value="Unassembled WGS sequence"/>
</dbReference>
<dbReference type="Proteomes" id="UP000295517">
    <property type="component" value="Chromosome"/>
</dbReference>
<dbReference type="GO" id="GO:0044780">
    <property type="term" value="P:bacterial-type flagellum assembly"/>
    <property type="evidence" value="ECO:0007669"/>
    <property type="project" value="InterPro"/>
</dbReference>
<evidence type="ECO:0000313" key="5">
    <source>
        <dbReference type="Proteomes" id="UP000295517"/>
    </source>
</evidence>
<dbReference type="OrthoDB" id="5634051at2"/>
<keyword evidence="2" id="KW-0966">Cell projection</keyword>
<dbReference type="PANTHER" id="PTHR36307">
    <property type="entry name" value="FLAGELLA BASAL BODY P-RING FORMATION PROTEIN FLGA"/>
    <property type="match status" value="1"/>
</dbReference>
<evidence type="ECO:0000259" key="1">
    <source>
        <dbReference type="Pfam" id="PF13144"/>
    </source>
</evidence>
<dbReference type="Pfam" id="PF13144">
    <property type="entry name" value="ChapFlgA"/>
    <property type="match status" value="1"/>
</dbReference>
<keyword evidence="4" id="KW-1185">Reference proteome</keyword>
<keyword evidence="2" id="KW-0969">Cilium</keyword>
<sequence length="299" mass="34266">MNYVARILFFMIMVQSAFSQINMRFRAHIPPHASTLGDLVLISPPHEKMANLSLESHPQAGQILDKNTILKWIHQKSSEQQVRWLGKTTIRIGCNIKTKGKRLAKMAEKALIHRLSNASFHHIQLKRLNAVSDSEQTLDCFKTVIHLRKLLAKKIGVWLYGKNEKHLVWFQVKARKEAWIAKRSIKANEVLSLKDFDRQSINIAGSDSFPVDKIPQDYWLTHSINAHDVLLEKHIAPLPQIIQGESVKVLIKKPGLNIYMQALAEHNGYLGEMIKLKNIKSDKSFYAYVTGIKQVEIRL</sequence>
<accession>A0A0W0VXQ7</accession>
<dbReference type="EMBL" id="LNYH01000064">
    <property type="protein sequence ID" value="KTD24992.1"/>
    <property type="molecule type" value="Genomic_DNA"/>
</dbReference>
<evidence type="ECO:0000313" key="3">
    <source>
        <dbReference type="EMBL" id="QBR83997.1"/>
    </source>
</evidence>
<dbReference type="AlphaFoldDB" id="A0A0W0VXQ7"/>
<dbReference type="STRING" id="454.Lisr_1288"/>
<name>A0A0W0VXQ7_9GAMM</name>
<evidence type="ECO:0000313" key="4">
    <source>
        <dbReference type="Proteomes" id="UP000054761"/>
    </source>
</evidence>
<evidence type="ECO:0000313" key="2">
    <source>
        <dbReference type="EMBL" id="KTD24992.1"/>
    </source>
</evidence>